<dbReference type="InterPro" id="IPR002558">
    <property type="entry name" value="ILWEQ_dom"/>
</dbReference>
<evidence type="ECO:0000256" key="5">
    <source>
        <dbReference type="SAM" id="Coils"/>
    </source>
</evidence>
<name>A0A1Y2D8T5_9PEZI</name>
<dbReference type="InterPro" id="IPR011417">
    <property type="entry name" value="ANTH_dom"/>
</dbReference>
<evidence type="ECO:0000256" key="3">
    <source>
        <dbReference type="ARBA" id="ARBA00022490"/>
    </source>
</evidence>
<dbReference type="InterPro" id="IPR030224">
    <property type="entry name" value="Sla2_fam"/>
</dbReference>
<dbReference type="FunCoup" id="A0A1Y2D8T5">
    <property type="interactions" value="244"/>
</dbReference>
<dbReference type="GO" id="GO:0030136">
    <property type="term" value="C:clathrin-coated vesicle"/>
    <property type="evidence" value="ECO:0007669"/>
    <property type="project" value="TreeGrafter"/>
</dbReference>
<keyword evidence="4" id="KW-0009">Actin-binding</keyword>
<dbReference type="Gene3D" id="1.25.40.90">
    <property type="match status" value="1"/>
</dbReference>
<dbReference type="OrthoDB" id="10262320at2759"/>
<dbReference type="Pfam" id="PF07651">
    <property type="entry name" value="ANTH"/>
    <property type="match status" value="1"/>
</dbReference>
<dbReference type="Proteomes" id="UP000193689">
    <property type="component" value="Unassembled WGS sequence"/>
</dbReference>
<dbReference type="CDD" id="cd17007">
    <property type="entry name" value="ANTH_N_Sla2p"/>
    <property type="match status" value="1"/>
</dbReference>
<dbReference type="STRING" id="1141098.A0A1Y2D8T5"/>
<protein>
    <submittedName>
        <fullName evidence="9">ANTH domain-containing protein</fullName>
    </submittedName>
</protein>
<accession>A0A1Y2D8T5</accession>
<dbReference type="GO" id="GO:0006897">
    <property type="term" value="P:endocytosis"/>
    <property type="evidence" value="ECO:0007669"/>
    <property type="project" value="InterPro"/>
</dbReference>
<reference evidence="9 10" key="1">
    <citation type="submission" date="2016-07" db="EMBL/GenBank/DDBJ databases">
        <title>Pervasive Adenine N6-methylation of Active Genes in Fungi.</title>
        <authorList>
            <consortium name="DOE Joint Genome Institute"/>
            <person name="Mondo S.J."/>
            <person name="Dannebaum R.O."/>
            <person name="Kuo R.C."/>
            <person name="Labutti K."/>
            <person name="Haridas S."/>
            <person name="Kuo A."/>
            <person name="Salamov A."/>
            <person name="Ahrendt S.R."/>
            <person name="Lipzen A."/>
            <person name="Sullivan W."/>
            <person name="Andreopoulos W.B."/>
            <person name="Clum A."/>
            <person name="Lindquist E."/>
            <person name="Daum C."/>
            <person name="Ramamoorthy G.K."/>
            <person name="Gryganskyi A."/>
            <person name="Culley D."/>
            <person name="Magnuson J.K."/>
            <person name="James T.Y."/>
            <person name="O'Malley M.A."/>
            <person name="Stajich J.E."/>
            <person name="Spatafora J.W."/>
            <person name="Visel A."/>
            <person name="Grigoriev I.V."/>
        </authorList>
    </citation>
    <scope>NUCLEOTIDE SEQUENCE [LARGE SCALE GENOMIC DNA]</scope>
    <source>
        <strain evidence="9 10">CBS 129021</strain>
    </source>
</reference>
<dbReference type="SUPFAM" id="SSF48464">
    <property type="entry name" value="ENTH/VHS domain"/>
    <property type="match status" value="1"/>
</dbReference>
<evidence type="ECO:0000313" key="10">
    <source>
        <dbReference type="Proteomes" id="UP000193689"/>
    </source>
</evidence>
<dbReference type="GO" id="GO:0043325">
    <property type="term" value="F:phosphatidylinositol-3,4-bisphosphate binding"/>
    <property type="evidence" value="ECO:0007669"/>
    <property type="project" value="TreeGrafter"/>
</dbReference>
<dbReference type="PANTHER" id="PTHR10407:SF15">
    <property type="entry name" value="HUNTINGTIN INTERACTING PROTEIN 1"/>
    <property type="match status" value="1"/>
</dbReference>
<organism evidence="9 10">
    <name type="scientific">Pseudomassariella vexata</name>
    <dbReference type="NCBI Taxonomy" id="1141098"/>
    <lineage>
        <taxon>Eukaryota</taxon>
        <taxon>Fungi</taxon>
        <taxon>Dikarya</taxon>
        <taxon>Ascomycota</taxon>
        <taxon>Pezizomycotina</taxon>
        <taxon>Sordariomycetes</taxon>
        <taxon>Xylariomycetidae</taxon>
        <taxon>Amphisphaeriales</taxon>
        <taxon>Pseudomassariaceae</taxon>
        <taxon>Pseudomassariella</taxon>
    </lineage>
</organism>
<dbReference type="InterPro" id="IPR008942">
    <property type="entry name" value="ENTH_VHS"/>
</dbReference>
<comment type="subcellular location">
    <subcellularLocation>
        <location evidence="1">Cytoplasm</location>
    </subcellularLocation>
</comment>
<dbReference type="SUPFAM" id="SSF109885">
    <property type="entry name" value="I/LWEQ domain"/>
    <property type="match status" value="1"/>
</dbReference>
<proteinExistence type="inferred from homology"/>
<dbReference type="EMBL" id="MCFJ01000026">
    <property type="protein sequence ID" value="ORY55670.1"/>
    <property type="molecule type" value="Genomic_DNA"/>
</dbReference>
<keyword evidence="10" id="KW-1185">Reference proteome</keyword>
<dbReference type="GO" id="GO:0035615">
    <property type="term" value="F:clathrin adaptor activity"/>
    <property type="evidence" value="ECO:0007669"/>
    <property type="project" value="TreeGrafter"/>
</dbReference>
<dbReference type="InterPro" id="IPR013809">
    <property type="entry name" value="ENTH"/>
</dbReference>
<evidence type="ECO:0000256" key="1">
    <source>
        <dbReference type="ARBA" id="ARBA00004496"/>
    </source>
</evidence>
<dbReference type="FunFam" id="1.25.40.90:FF:000021">
    <property type="entry name" value="Cytoskeleton assembly control protein Sla2"/>
    <property type="match status" value="1"/>
</dbReference>
<dbReference type="SMART" id="SM00273">
    <property type="entry name" value="ENTH"/>
    <property type="match status" value="1"/>
</dbReference>
<dbReference type="GO" id="GO:0032051">
    <property type="term" value="F:clathrin light chain binding"/>
    <property type="evidence" value="ECO:0007669"/>
    <property type="project" value="TreeGrafter"/>
</dbReference>
<feature type="region of interest" description="Disordered" evidence="6">
    <location>
        <begin position="343"/>
        <end position="365"/>
    </location>
</feature>
<dbReference type="PROSITE" id="PS50945">
    <property type="entry name" value="I_LWEQ"/>
    <property type="match status" value="1"/>
</dbReference>
<comment type="similarity">
    <text evidence="2">Belongs to the SLA2 family.</text>
</comment>
<dbReference type="InterPro" id="IPR035964">
    <property type="entry name" value="I/LWEQ_dom_sf"/>
</dbReference>
<evidence type="ECO:0000256" key="6">
    <source>
        <dbReference type="SAM" id="MobiDB-lite"/>
    </source>
</evidence>
<dbReference type="RefSeq" id="XP_040709728.1">
    <property type="nucleotide sequence ID" value="XM_040864605.1"/>
</dbReference>
<feature type="compositionally biased region" description="Basic and acidic residues" evidence="6">
    <location>
        <begin position="352"/>
        <end position="365"/>
    </location>
</feature>
<dbReference type="PROSITE" id="PS50942">
    <property type="entry name" value="ENTH"/>
    <property type="match status" value="1"/>
</dbReference>
<evidence type="ECO:0000259" key="7">
    <source>
        <dbReference type="PROSITE" id="PS50942"/>
    </source>
</evidence>
<evidence type="ECO:0000259" key="8">
    <source>
        <dbReference type="PROSITE" id="PS50945"/>
    </source>
</evidence>
<feature type="region of interest" description="Disordered" evidence="6">
    <location>
        <begin position="272"/>
        <end position="308"/>
    </location>
</feature>
<feature type="domain" description="I/LWEQ" evidence="8">
    <location>
        <begin position="813"/>
        <end position="1055"/>
    </location>
</feature>
<evidence type="ECO:0000256" key="4">
    <source>
        <dbReference type="ARBA" id="ARBA00023203"/>
    </source>
</evidence>
<dbReference type="AlphaFoldDB" id="A0A1Y2D8T5"/>
<dbReference type="Gene3D" id="1.20.1410.10">
    <property type="entry name" value="I/LWEQ domain"/>
    <property type="match status" value="1"/>
</dbReference>
<feature type="domain" description="ENTH" evidence="7">
    <location>
        <begin position="11"/>
        <end position="142"/>
    </location>
</feature>
<evidence type="ECO:0000256" key="2">
    <source>
        <dbReference type="ARBA" id="ARBA00010135"/>
    </source>
</evidence>
<dbReference type="Pfam" id="PF01608">
    <property type="entry name" value="I_LWEQ"/>
    <property type="match status" value="1"/>
</dbReference>
<evidence type="ECO:0000313" key="9">
    <source>
        <dbReference type="EMBL" id="ORY55670.1"/>
    </source>
</evidence>
<dbReference type="SUPFAM" id="SSF89009">
    <property type="entry name" value="GAT-like domain"/>
    <property type="match status" value="1"/>
</dbReference>
<gene>
    <name evidence="9" type="ORF">BCR38DRAFT_491008</name>
</gene>
<keyword evidence="3" id="KW-0963">Cytoplasm</keyword>
<dbReference type="GeneID" id="63780817"/>
<dbReference type="SMART" id="SM00307">
    <property type="entry name" value="ILWEQ"/>
    <property type="match status" value="1"/>
</dbReference>
<dbReference type="FunFam" id="1.20.1410.10:FF:000004">
    <property type="entry name" value="Cytoskeleton assembly control protein Sla2"/>
    <property type="match status" value="1"/>
</dbReference>
<dbReference type="GO" id="GO:0048268">
    <property type="term" value="P:clathrin coat assembly"/>
    <property type="evidence" value="ECO:0007669"/>
    <property type="project" value="TreeGrafter"/>
</dbReference>
<keyword evidence="5" id="KW-0175">Coiled coil</keyword>
<dbReference type="InParanoid" id="A0A1Y2D8T5"/>
<dbReference type="GO" id="GO:0080025">
    <property type="term" value="F:phosphatidylinositol-3,5-bisphosphate binding"/>
    <property type="evidence" value="ECO:0007669"/>
    <property type="project" value="TreeGrafter"/>
</dbReference>
<dbReference type="GO" id="GO:0051015">
    <property type="term" value="F:actin filament binding"/>
    <property type="evidence" value="ECO:0007669"/>
    <property type="project" value="TreeGrafter"/>
</dbReference>
<dbReference type="GO" id="GO:0030479">
    <property type="term" value="C:actin cortical patch"/>
    <property type="evidence" value="ECO:0007669"/>
    <property type="project" value="TreeGrafter"/>
</dbReference>
<sequence>MAAGASSYRGNLVRSEAELSINIRKATNTDETAPKRKHVRSCIVYTWDHKSSQSFWAGMKVYVQPILADEVQTFKALITIHKVLQEGHPATLREAMANRGWIDSLNRGLAGEGVRGYGPLIREYVYFLLAKLSFHQQHPEFNGTFEYEEYVSLKVINDPNEGYEAITDLMALQDKIEQFQKLIFSHFRNVGNNECRISALVPLVQESYGIYKFITSMLRAMHSTTGDTEALEPLRQRFDAQHYRLVKFYYECSNLRYLTSLITIPKLPQDPPNLLAEDEDAPSLPARPKQEIERQPTPPRQPKTEEPDEIAEFWQSELDRQNREYEDQQRVLQERQQQALMQQQQAQMQAQREYEDAQRRLAEQQQREQEALMAQQFQMQTQGRLAELEQENFNARAQYERDQLMLQQYDQRVKALESELGHIQSSFGQQITSKDDQIRALQEQVNTWRTKYEALAKLYSQLRHEHLDLLQKFKSVQLKAASAQEAIDRREKLEREIKTKNLELADMIRERDRALHDKDRLQGGQKDEVEKLKRELRMAHDRADNLERSKGNELSTMLSKYNREMADLEEALRTKSRALEDAHAKLNDGSSDLEALLREKEEELEVYKAGMDQTLIELNELKLNQGDTDHALDGQIDALIMANLDKINEIIDSVLQAGVARVDDALYELDSTMQAGNQNASPPYVLSQIEKASASAMEFATAFNNFIADGPNASHAELIKAINVFSGAAADVCSNTKGLTRLAPDEKKGDALMNGARQAAQSSVKFFRGLQSFRLEGMDPIQKTDVVINSNNDVQMNFQKLNKLVETFAPAGRLANNKGDLGDLVDSELSKAADAIAAAVARLAKLRNKPRDGYSTYDLKVHDSILDAATAITNAITQLIKAATVTQQEIVQAGRGSSSRTAFYKKNNRWTEGLISAAKAVASSTNTLIETADGVLSNRNSPEQLIVASNDVAASTAQLVAASRVKAGFMSKSQENLEQASKAVGAACRSLVRQVQAMIKERGEDEDQVDYSKLGSHEFKVRQMEQQVEILQLENQLSAARHRLGEMRKISYQEE</sequence>
<comment type="caution">
    <text evidence="9">The sequence shown here is derived from an EMBL/GenBank/DDBJ whole genome shotgun (WGS) entry which is preliminary data.</text>
</comment>
<dbReference type="GO" id="GO:0007015">
    <property type="term" value="P:actin filament organization"/>
    <property type="evidence" value="ECO:0007669"/>
    <property type="project" value="TreeGrafter"/>
</dbReference>
<feature type="coiled-coil region" evidence="5">
    <location>
        <begin position="1014"/>
        <end position="1050"/>
    </location>
</feature>
<dbReference type="PANTHER" id="PTHR10407">
    <property type="entry name" value="HUNTINGTIN INTERACTING PROTEIN 1"/>
    <property type="match status" value="1"/>
</dbReference>